<organism evidence="2 3">
    <name type="scientific">Mytilus coruscus</name>
    <name type="common">Sea mussel</name>
    <dbReference type="NCBI Taxonomy" id="42192"/>
    <lineage>
        <taxon>Eukaryota</taxon>
        <taxon>Metazoa</taxon>
        <taxon>Spiralia</taxon>
        <taxon>Lophotrochozoa</taxon>
        <taxon>Mollusca</taxon>
        <taxon>Bivalvia</taxon>
        <taxon>Autobranchia</taxon>
        <taxon>Pteriomorphia</taxon>
        <taxon>Mytilida</taxon>
        <taxon>Mytiloidea</taxon>
        <taxon>Mytilidae</taxon>
        <taxon>Mytilinae</taxon>
        <taxon>Mytilus</taxon>
    </lineage>
</organism>
<keyword evidence="3" id="KW-1185">Reference proteome</keyword>
<feature type="compositionally biased region" description="Polar residues" evidence="1">
    <location>
        <begin position="17"/>
        <end position="31"/>
    </location>
</feature>
<proteinExistence type="predicted"/>
<name>A0A6J8A924_MYTCO</name>
<evidence type="ECO:0000256" key="1">
    <source>
        <dbReference type="SAM" id="MobiDB-lite"/>
    </source>
</evidence>
<evidence type="ECO:0000313" key="2">
    <source>
        <dbReference type="EMBL" id="CAC5363584.1"/>
    </source>
</evidence>
<dbReference type="EMBL" id="CACVKT020000900">
    <property type="protein sequence ID" value="CAC5363584.1"/>
    <property type="molecule type" value="Genomic_DNA"/>
</dbReference>
<dbReference type="AlphaFoldDB" id="A0A6J8A924"/>
<gene>
    <name evidence="2" type="ORF">MCOR_4950</name>
</gene>
<dbReference type="Proteomes" id="UP000507470">
    <property type="component" value="Unassembled WGS sequence"/>
</dbReference>
<feature type="region of interest" description="Disordered" evidence="1">
    <location>
        <begin position="1"/>
        <end position="34"/>
    </location>
</feature>
<accession>A0A6J8A924</accession>
<dbReference type="OrthoDB" id="6125327at2759"/>
<reference evidence="2 3" key="1">
    <citation type="submission" date="2020-06" db="EMBL/GenBank/DDBJ databases">
        <authorList>
            <person name="Li R."/>
            <person name="Bekaert M."/>
        </authorList>
    </citation>
    <scope>NUCLEOTIDE SEQUENCE [LARGE SCALE GENOMIC DNA]</scope>
    <source>
        <strain evidence="3">wild</strain>
    </source>
</reference>
<evidence type="ECO:0000313" key="3">
    <source>
        <dbReference type="Proteomes" id="UP000507470"/>
    </source>
</evidence>
<protein>
    <submittedName>
        <fullName evidence="2">Uncharacterized protein</fullName>
    </submittedName>
</protein>
<sequence length="1096" mass="119806">MDKDKDSKNDISSISSTCSGKTQDNSVNNKPPMNDALLHQNIKQEPDIEFETRKNVKEQVFQALQNPVCDQSFLDIWDKLAKTPKEKRATYIEKLRSILDESDINDIAENAFIDVDKTSELQNFDDPKNVDSLNENKAVDSCTKSSLEIDSTKTVAAFQMFNIGGKQFVIPANVDQNLVSSDRQWQSNSIDALNVKASAPTSLFSNVSQSLSANNKNITLVSLPSQIQANIINNAQAKPKELHGHLITQSDGKQFFLPLLEGKTFPSKPDIQMNLNIENPQAKNFQKGSSASSIYPLGMSGQIQIPNPSFLSEVGKGKAGSIQTPSKGFGPTNMADLLPQYVTQLNLDLKSQVSQPVSSSSKQNIMISTVANSHGTLKLTNNINVSQQNAVNIPSQVNVNNFEPINQPKMLLPVNINGVKQNVLFDMLPDGRLQISSAVEGQKNSALGNNDQNKLGLITNNNVSNLQTLSFPLNKLVTNNQSASNNSSPNCVNQSIQIIQPQTSIQNISNHIKTERQNVSVSSSQVANQSALSNPVLTSLNHVNQGFLVNHHQINNQGVLTSQTQPFILGLNGGQLPIIQQGISQIPIINTAIGQNPILNPGLNINTFLGQFSNPTNIQLGRNNPIEQNLLLLGQLDQLAQPAQSAQSVPNIHTALAANQLPSASQLLLNIASYQDQVGQAKTTTTGSTSNPPIMSIFPQNTSRIQNHNMQMKTNTDGKIVKTGNLINKSNGSKTTNIQLKPCKTSFQDTLRQLRPLAVSALGKEVETKPVCSFQTPSEQFKSSQHQYRANTTSIATSAPNSSDNWSSWQFEKTMVRDFNKEIKSPTTDAINGNKLTAMNVNPSKITNKMAGTSKQNSKNELTSPLPVPIFIRTTSGNIMPTSTVKPFIEQEHRPQNVTTSSERTIRTSSATLNQYIIQPMVQLSSNQNGSTLVKTVIPAQGYTKSPAVTTRPHNLPSASPLVTVKDLAETHPLLQKSLQSGNCSTSMDVKRSKRKPQVVVRVDPDAIDVDEETSSPEKDYSIFNIRTSSSASTSVTASIAPRIDPNIVEKGLRIPDSMMEELRKKNIPDLQKKQNSVETAIQKLMHNKLFLNKHT</sequence>